<evidence type="ECO:0000313" key="1">
    <source>
        <dbReference type="EMBL" id="CAE0344597.1"/>
    </source>
</evidence>
<name>A0A7S3N6K6_9SPIT</name>
<sequence length="185" mass="21974">MFMLTKIKQIGTGIKNRFIEKTEDQPPAEQGYVYKDKSEMTEEQPMRRKIRFDDEVQLRLQIDDPESLKKPIHEVMSDDEDMSDDEKHLKLKRLFKSRAKKLIERAESLTANKLENYFEDYELEKEKEEEKEIRMSKTHSDSRLIGFEGMKHANSSRDFGIDINIDNEQEALLNQKDEELAKEEK</sequence>
<gene>
    <name evidence="1" type="ORF">EHAR0213_LOCUS3506</name>
</gene>
<dbReference type="AlphaFoldDB" id="A0A7S3N6K6"/>
<protein>
    <submittedName>
        <fullName evidence="1">Uncharacterized protein</fullName>
    </submittedName>
</protein>
<dbReference type="EMBL" id="HBII01007993">
    <property type="protein sequence ID" value="CAE0344597.1"/>
    <property type="molecule type" value="Transcribed_RNA"/>
</dbReference>
<proteinExistence type="predicted"/>
<accession>A0A7S3N6K6</accession>
<reference evidence="1" key="1">
    <citation type="submission" date="2021-01" db="EMBL/GenBank/DDBJ databases">
        <authorList>
            <person name="Corre E."/>
            <person name="Pelletier E."/>
            <person name="Niang G."/>
            <person name="Scheremetjew M."/>
            <person name="Finn R."/>
            <person name="Kale V."/>
            <person name="Holt S."/>
            <person name="Cochrane G."/>
            <person name="Meng A."/>
            <person name="Brown T."/>
            <person name="Cohen L."/>
        </authorList>
    </citation>
    <scope>NUCLEOTIDE SEQUENCE</scope>
    <source>
        <strain evidence="1">FSP1.4</strain>
    </source>
</reference>
<organism evidence="1">
    <name type="scientific">Euplotes harpa</name>
    <dbReference type="NCBI Taxonomy" id="151035"/>
    <lineage>
        <taxon>Eukaryota</taxon>
        <taxon>Sar</taxon>
        <taxon>Alveolata</taxon>
        <taxon>Ciliophora</taxon>
        <taxon>Intramacronucleata</taxon>
        <taxon>Spirotrichea</taxon>
        <taxon>Hypotrichia</taxon>
        <taxon>Euplotida</taxon>
        <taxon>Euplotidae</taxon>
        <taxon>Euplotes</taxon>
    </lineage>
</organism>